<dbReference type="CDD" id="cd02603">
    <property type="entry name" value="HAD_sEH-N_like"/>
    <property type="match status" value="1"/>
</dbReference>
<evidence type="ECO:0000313" key="1">
    <source>
        <dbReference type="EMBL" id="MBK9716920.1"/>
    </source>
</evidence>
<dbReference type="SUPFAM" id="SSF56784">
    <property type="entry name" value="HAD-like"/>
    <property type="match status" value="1"/>
</dbReference>
<dbReference type="InterPro" id="IPR023198">
    <property type="entry name" value="PGP-like_dom2"/>
</dbReference>
<protein>
    <submittedName>
        <fullName evidence="1">HAD family phosphatase</fullName>
    </submittedName>
</protein>
<reference evidence="1 2" key="1">
    <citation type="submission" date="2020-10" db="EMBL/GenBank/DDBJ databases">
        <title>Connecting structure to function with the recovery of over 1000 high-quality activated sludge metagenome-assembled genomes encoding full-length rRNA genes using long-read sequencing.</title>
        <authorList>
            <person name="Singleton C.M."/>
            <person name="Petriglieri F."/>
            <person name="Kristensen J.M."/>
            <person name="Kirkegaard R.H."/>
            <person name="Michaelsen T.Y."/>
            <person name="Andersen M.H."/>
            <person name="Karst S.M."/>
            <person name="Dueholm M.S."/>
            <person name="Nielsen P.H."/>
            <person name="Albertsen M."/>
        </authorList>
    </citation>
    <scope>NUCLEOTIDE SEQUENCE [LARGE SCALE GENOMIC DNA]</scope>
    <source>
        <strain evidence="1">Ribe_18-Q3-R11-54_BAT3C.373</strain>
    </source>
</reference>
<organism evidence="1 2">
    <name type="scientific">Candidatus Defluviibacterium haderslevense</name>
    <dbReference type="NCBI Taxonomy" id="2981993"/>
    <lineage>
        <taxon>Bacteria</taxon>
        <taxon>Pseudomonadati</taxon>
        <taxon>Bacteroidota</taxon>
        <taxon>Saprospiria</taxon>
        <taxon>Saprospirales</taxon>
        <taxon>Saprospiraceae</taxon>
        <taxon>Candidatus Defluviibacterium</taxon>
    </lineage>
</organism>
<accession>A0A9D7XDQ7</accession>
<dbReference type="EMBL" id="JADKFW010000004">
    <property type="protein sequence ID" value="MBK9716920.1"/>
    <property type="molecule type" value="Genomic_DNA"/>
</dbReference>
<dbReference type="PRINTS" id="PR00413">
    <property type="entry name" value="HADHALOGNASE"/>
</dbReference>
<dbReference type="SFLD" id="SFLDS00003">
    <property type="entry name" value="Haloacid_Dehalogenase"/>
    <property type="match status" value="1"/>
</dbReference>
<comment type="caution">
    <text evidence="1">The sequence shown here is derived from an EMBL/GenBank/DDBJ whole genome shotgun (WGS) entry which is preliminary data.</text>
</comment>
<dbReference type="Pfam" id="PF13419">
    <property type="entry name" value="HAD_2"/>
    <property type="match status" value="1"/>
</dbReference>
<name>A0A9D7XDQ7_9BACT</name>
<dbReference type="SFLD" id="SFLDG01129">
    <property type="entry name" value="C1.5:_HAD__Beta-PGM__Phosphata"/>
    <property type="match status" value="1"/>
</dbReference>
<dbReference type="NCBIfam" id="TIGR01509">
    <property type="entry name" value="HAD-SF-IA-v3"/>
    <property type="match status" value="1"/>
</dbReference>
<dbReference type="Proteomes" id="UP000808349">
    <property type="component" value="Unassembled WGS sequence"/>
</dbReference>
<dbReference type="NCBIfam" id="TIGR01549">
    <property type="entry name" value="HAD-SF-IA-v1"/>
    <property type="match status" value="1"/>
</dbReference>
<proteinExistence type="predicted"/>
<sequence length="208" mass="24814">MNHIKHLLFDFGNVLLNLDEHRTWQGLEEILDPKLCEDINEQVFFPFECGLISEDSFFNRLQRRSIKVLQGDVYVKIWNAMLLDLPEHRIHFLEKLKSDYNIYLLSNTNITHLRSVQHKIKRNYPELDFEALFNKMYFSHDLHLRKPDPKIYEYVLQDASLQPHECLFIDDKIENIEAAQKLGINSYHHNYNDDIADIFEHIVAKFNG</sequence>
<dbReference type="PANTHER" id="PTHR43611">
    <property type="entry name" value="ALPHA-D-GLUCOSE 1-PHOSPHATE PHOSPHATASE"/>
    <property type="match status" value="1"/>
</dbReference>
<dbReference type="AlphaFoldDB" id="A0A9D7XDQ7"/>
<dbReference type="PANTHER" id="PTHR43611:SF3">
    <property type="entry name" value="FLAVIN MONONUCLEOTIDE HYDROLASE 1, CHLOROPLATIC"/>
    <property type="match status" value="1"/>
</dbReference>
<dbReference type="InterPro" id="IPR023214">
    <property type="entry name" value="HAD_sf"/>
</dbReference>
<dbReference type="InterPro" id="IPR041492">
    <property type="entry name" value="HAD_2"/>
</dbReference>
<dbReference type="Gene3D" id="3.40.50.1000">
    <property type="entry name" value="HAD superfamily/HAD-like"/>
    <property type="match status" value="1"/>
</dbReference>
<dbReference type="InterPro" id="IPR006439">
    <property type="entry name" value="HAD-SF_hydro_IA"/>
</dbReference>
<dbReference type="Gene3D" id="1.10.150.240">
    <property type="entry name" value="Putative phosphatase, domain 2"/>
    <property type="match status" value="1"/>
</dbReference>
<gene>
    <name evidence="1" type="ORF">IPO85_05285</name>
</gene>
<evidence type="ECO:0000313" key="2">
    <source>
        <dbReference type="Proteomes" id="UP000808349"/>
    </source>
</evidence>
<dbReference type="InterPro" id="IPR036412">
    <property type="entry name" value="HAD-like_sf"/>
</dbReference>